<keyword evidence="4 6" id="KW-0472">Membrane</keyword>
<protein>
    <recommendedName>
        <fullName evidence="7">Translocation and assembly module TamB C-terminal domain-containing protein</fullName>
    </recommendedName>
</protein>
<evidence type="ECO:0000313" key="8">
    <source>
        <dbReference type="EMBL" id="AFZ48709.1"/>
    </source>
</evidence>
<dbReference type="InterPro" id="IPR053022">
    <property type="entry name" value="Chloroplast_translocon_comp"/>
</dbReference>
<dbReference type="PANTHER" id="PTHR34457">
    <property type="entry name" value="EMBRYO DEFECTIVE 2410"/>
    <property type="match status" value="1"/>
</dbReference>
<dbReference type="BioCyc" id="CSTA292563:G1353-2771-MONOMER"/>
<name>K9YPC2_CYASC</name>
<evidence type="ECO:0000256" key="5">
    <source>
        <dbReference type="SAM" id="MobiDB-lite"/>
    </source>
</evidence>
<dbReference type="PATRIC" id="fig|292563.3.peg.2886"/>
<dbReference type="STRING" id="292563.Cyast_2767"/>
<evidence type="ECO:0000256" key="1">
    <source>
        <dbReference type="ARBA" id="ARBA00004167"/>
    </source>
</evidence>
<reference evidence="9" key="1">
    <citation type="journal article" date="2013" name="Proc. Natl. Acad. Sci. U.S.A.">
        <title>Improving the coverage of the cyanobacterial phylum using diversity-driven genome sequencing.</title>
        <authorList>
            <person name="Shih P.M."/>
            <person name="Wu D."/>
            <person name="Latifi A."/>
            <person name="Axen S.D."/>
            <person name="Fewer D.P."/>
            <person name="Talla E."/>
            <person name="Calteau A."/>
            <person name="Cai F."/>
            <person name="Tandeau de Marsac N."/>
            <person name="Rippka R."/>
            <person name="Herdman M."/>
            <person name="Sivonen K."/>
            <person name="Coursin T."/>
            <person name="Laurent T."/>
            <person name="Goodwin L."/>
            <person name="Nolan M."/>
            <person name="Davenport K.W."/>
            <person name="Han C.S."/>
            <person name="Rubin E.M."/>
            <person name="Eisen J.A."/>
            <person name="Woyke T."/>
            <person name="Gugger M."/>
            <person name="Kerfeld C.A."/>
        </authorList>
    </citation>
    <scope>NUCLEOTIDE SEQUENCE [LARGE SCALE GENOMIC DNA]</scope>
    <source>
        <strain evidence="9">ATCC 29140 / PCC 7202</strain>
    </source>
</reference>
<proteinExistence type="predicted"/>
<evidence type="ECO:0000256" key="2">
    <source>
        <dbReference type="ARBA" id="ARBA00022692"/>
    </source>
</evidence>
<dbReference type="HOGENOM" id="CLU_001223_0_0_3"/>
<dbReference type="GO" id="GO:0005886">
    <property type="term" value="C:plasma membrane"/>
    <property type="evidence" value="ECO:0007669"/>
    <property type="project" value="InterPro"/>
</dbReference>
<keyword evidence="2 6" id="KW-0812">Transmembrane</keyword>
<comment type="subcellular location">
    <subcellularLocation>
        <location evidence="1">Membrane</location>
        <topology evidence="1">Single-pass membrane protein</topology>
    </subcellularLocation>
</comment>
<dbReference type="Pfam" id="PF04357">
    <property type="entry name" value="TamB"/>
    <property type="match status" value="1"/>
</dbReference>
<dbReference type="eggNOG" id="COG2911">
    <property type="taxonomic scope" value="Bacteria"/>
</dbReference>
<feature type="transmembrane region" description="Helical" evidence="6">
    <location>
        <begin position="40"/>
        <end position="60"/>
    </location>
</feature>
<gene>
    <name evidence="8" type="ordered locus">Cyast_2767</name>
</gene>
<evidence type="ECO:0000259" key="7">
    <source>
        <dbReference type="Pfam" id="PF04357"/>
    </source>
</evidence>
<feature type="domain" description="Translocation and assembly module TamB C-terminal" evidence="7">
    <location>
        <begin position="1477"/>
        <end position="1848"/>
    </location>
</feature>
<evidence type="ECO:0000256" key="4">
    <source>
        <dbReference type="ARBA" id="ARBA00023136"/>
    </source>
</evidence>
<dbReference type="EMBL" id="CP003940">
    <property type="protein sequence ID" value="AFZ48709.1"/>
    <property type="molecule type" value="Genomic_DNA"/>
</dbReference>
<organism evidence="8 9">
    <name type="scientific">Cyanobacterium stanieri (strain ATCC 29140 / PCC 7202)</name>
    <dbReference type="NCBI Taxonomy" id="292563"/>
    <lineage>
        <taxon>Bacteria</taxon>
        <taxon>Bacillati</taxon>
        <taxon>Cyanobacteriota</taxon>
        <taxon>Cyanophyceae</taxon>
        <taxon>Oscillatoriophycideae</taxon>
        <taxon>Chroococcales</taxon>
        <taxon>Geminocystaceae</taxon>
        <taxon>Cyanobacterium</taxon>
    </lineage>
</organism>
<dbReference type="Proteomes" id="UP000010483">
    <property type="component" value="Chromosome"/>
</dbReference>
<evidence type="ECO:0000256" key="6">
    <source>
        <dbReference type="SAM" id="Phobius"/>
    </source>
</evidence>
<dbReference type="InterPro" id="IPR007452">
    <property type="entry name" value="TamB_C"/>
</dbReference>
<accession>K9YPC2</accession>
<dbReference type="KEGG" id="csn:Cyast_2767"/>
<keyword evidence="3 6" id="KW-1133">Transmembrane helix</keyword>
<feature type="region of interest" description="Disordered" evidence="5">
    <location>
        <begin position="1"/>
        <end position="27"/>
    </location>
</feature>
<keyword evidence="9" id="KW-1185">Reference proteome</keyword>
<dbReference type="PANTHER" id="PTHR34457:SF3">
    <property type="entry name" value="PROTEIN TIC236, CHLOROPLASTIC"/>
    <property type="match status" value="1"/>
</dbReference>
<sequence length="1848" mass="201894">MTDFPDKTPNSDSGYDENLDNDSNSPATNIQSPRGFYLKLFLYGTLLSVGGGLSYGWYFFTQRLIPLIEEPVGNYLGRPVELGDIESVSLNGIRVGESKIPTTDTEKDYVIAEAVEVSLKSLLWWERSANVEVTIINPFVYLEKSEDARWLNLQLNPLPRRDNFISFDVDEVRVKNGSLTMKSQLSDLSPLNIRVNQGSILIGEDNLTFITEGDVMSGGNISLTAVTPLDRNDWLLDIRGNNLLTDDITYFTPLPIDVDSGRVTGNVNLEFEGGDFVNIDGNIDVAGINLTIPNVPQPLTDSHGEINFVNNNLTFGGVNTNLGDINGDVFGRLEDDFSSLNINIKTKPVEVQRAIASLNLPEIPVETRGKVIGDIDIQGLLTQPILTAHISATENIQFDRLLLANSQGKVTILNRGVSIDEFSFTPTIGGEINGNGLVDFRQENQSSYQVNVNTENINAETLATLYDIEISENLPPLGILNGEYQISGIAQEIENSQITGIINIGIGEGEATLSNILYNRENYQADIALTNIPLSQIRLIDCQAVGCENSTLQGNLQLLGNSQNITLDTIALQGNLNFPLAQGMVNLNNTQLNQGRWQTRLVADSLNLSQLNFTSNTPINRGRINSALDIQGSINDNQAIQARGEIFLPQGVVTVESLFLDEDNNFNTILATNSFNISEFQQELRGDTRGRLSIQGNTNNITLGAVAIAANLDFNQGISLIQQPLKTAFRWDGEKILLSQATTGDISANGIINYDTQNQRVSNLDLNLVASNFDIQNLALPNELALVGYGGKFDFRGKLQGNLDNPQIAGNLQVVNLEIANLSFNPLAGNLQANTTNGIQFDLRDTTGNNDRFALNIDSDFQPREIDVRVKEGSLTAVTNQRDILDVNFTNFSLATLTQPLLNTFPSEIESVGGNISGQLAFNLNSYDINSSELVINHPQVNQFRGDVLTAKLSSLDGKIIVEDGKLNHLQNEYDFSAQILPFDENPQLEAEISLREGDIQNLLTSVGIFEVEDLFDGIQPREYCGAKDLYTTEDDISCLSIKVNPSLARLPLSPESNGKGNGYSRVLTRNSQTPISFPRGEEDVKTSSKYLLADDLAIHGENISSVVSETAMVEDGKNIYALRKTLTENSLVEGEVNTNNLIIAQETTAEEEKKPLFSISNDGLSLQQTLLQWQQINSATQQAQTERQEANIPPLEDLQGKLTGRVNIVASLRNGINGRFDFRGNDWNWGKYQADTVQARGNFRDGLLTLLPVSFQDDDTIISLSGTFSQERFSGQVMVTDLPIQNLANVANLPSNFELEGIANGNIVISGNLQNPTATGNVEISDAKINGTTIEETNANVGYRNSRIDFLATSNLTGEEESARLLGSFPFRFLPQSDDASRDDFRLSLNIEESGFGLLRVISNNQFNLVRGSGGVDLDIQGRYNQSENRIVDFIADGLATISDGEMEVAFIPDTPITNINGDILFDFDQITIPSLTGNFSEGEITVTGGLPLFIRDSQGDMLTASIDNLALSLPNLYEGSGRGNIEIGGSAIAPMIGGNITLFDGDVFLSAGPNGNGYGIDAGNNPLIGNTTINNLDLIFSDNITITQAPVLNLNARGSLSLNGDINNLQPDGVINLTGGSVNLFTSRLRLNRNYNNTARFTPENGFNAFLDMQLETSVTEANRYQLPDNTAANEIRDISGVNTINTLETIRVRANINGFASNINESLELTSIPARGETEIIALLGGGFFNNIADGDTGLALANIAGAALFGSFQNQFDEILDRAEFRLFPTPIIDSETRTSSLGLGAELGFNVRENLSLSILTLLTGEQPTRYNIRYRLNDRTVIRGSTDFDNDTRSAIEYQFRF</sequence>
<dbReference type="GO" id="GO:0009306">
    <property type="term" value="P:protein secretion"/>
    <property type="evidence" value="ECO:0007669"/>
    <property type="project" value="InterPro"/>
</dbReference>
<evidence type="ECO:0000313" key="9">
    <source>
        <dbReference type="Proteomes" id="UP000010483"/>
    </source>
</evidence>
<evidence type="ECO:0000256" key="3">
    <source>
        <dbReference type="ARBA" id="ARBA00022989"/>
    </source>
</evidence>